<dbReference type="EMBL" id="VSSQ01008327">
    <property type="protein sequence ID" value="MPM38566.1"/>
    <property type="molecule type" value="Genomic_DNA"/>
</dbReference>
<keyword evidence="3 12" id="KW-0436">Ligase</keyword>
<dbReference type="InterPro" id="IPR004516">
    <property type="entry name" value="HisRS/HisZ"/>
</dbReference>
<accession>A0A644ZCF7</accession>
<dbReference type="InterPro" id="IPR036621">
    <property type="entry name" value="Anticodon-bd_dom_sf"/>
</dbReference>
<evidence type="ECO:0000313" key="12">
    <source>
        <dbReference type="EMBL" id="MPM38566.1"/>
    </source>
</evidence>
<dbReference type="CDD" id="cd00859">
    <property type="entry name" value="HisRS_anticodon"/>
    <property type="match status" value="1"/>
</dbReference>
<proteinExistence type="inferred from homology"/>
<dbReference type="Gene3D" id="3.40.50.800">
    <property type="entry name" value="Anticodon-binding domain"/>
    <property type="match status" value="1"/>
</dbReference>
<comment type="catalytic activity">
    <reaction evidence="9">
        <text>tRNA(His) + L-histidine + ATP = L-histidyl-tRNA(His) + AMP + diphosphate + H(+)</text>
        <dbReference type="Rhea" id="RHEA:17313"/>
        <dbReference type="Rhea" id="RHEA-COMP:9665"/>
        <dbReference type="Rhea" id="RHEA-COMP:9689"/>
        <dbReference type="ChEBI" id="CHEBI:15378"/>
        <dbReference type="ChEBI" id="CHEBI:30616"/>
        <dbReference type="ChEBI" id="CHEBI:33019"/>
        <dbReference type="ChEBI" id="CHEBI:57595"/>
        <dbReference type="ChEBI" id="CHEBI:78442"/>
        <dbReference type="ChEBI" id="CHEBI:78527"/>
        <dbReference type="ChEBI" id="CHEBI:456215"/>
        <dbReference type="EC" id="6.1.1.21"/>
    </reaction>
</comment>
<protein>
    <recommendedName>
        <fullName evidence="2">histidine--tRNA ligase</fullName>
        <ecNumber evidence="2">6.1.1.21</ecNumber>
    </recommendedName>
    <alternativeName>
        <fullName evidence="8">Histidyl-tRNA synthetase</fullName>
    </alternativeName>
</protein>
<keyword evidence="6" id="KW-0648">Protein biosynthesis</keyword>
<dbReference type="InterPro" id="IPR033656">
    <property type="entry name" value="HisRS_anticodon"/>
</dbReference>
<evidence type="ECO:0000256" key="8">
    <source>
        <dbReference type="ARBA" id="ARBA00030619"/>
    </source>
</evidence>
<dbReference type="PANTHER" id="PTHR43707:SF1">
    <property type="entry name" value="HISTIDINE--TRNA LIGASE, MITOCHONDRIAL-RELATED"/>
    <property type="match status" value="1"/>
</dbReference>
<keyword evidence="5" id="KW-0067">ATP-binding</keyword>
<keyword evidence="7" id="KW-0030">Aminoacyl-tRNA synthetase</keyword>
<dbReference type="Pfam" id="PF03129">
    <property type="entry name" value="HGTP_anticodon"/>
    <property type="match status" value="1"/>
</dbReference>
<name>A0A644ZCF7_9ZZZZ</name>
<dbReference type="InterPro" id="IPR045864">
    <property type="entry name" value="aa-tRNA-synth_II/BPL/LPL"/>
</dbReference>
<dbReference type="SUPFAM" id="SSF55681">
    <property type="entry name" value="Class II aaRS and biotin synthetases"/>
    <property type="match status" value="1"/>
</dbReference>
<evidence type="ECO:0000256" key="2">
    <source>
        <dbReference type="ARBA" id="ARBA00012815"/>
    </source>
</evidence>
<comment type="similarity">
    <text evidence="1">Belongs to the class-II aminoacyl-tRNA synthetase family.</text>
</comment>
<dbReference type="SUPFAM" id="SSF52954">
    <property type="entry name" value="Class II aaRS ABD-related"/>
    <property type="match status" value="1"/>
</dbReference>
<keyword evidence="4" id="KW-0547">Nucleotide-binding</keyword>
<dbReference type="PANTHER" id="PTHR43707">
    <property type="entry name" value="HISTIDYL-TRNA SYNTHETASE"/>
    <property type="match status" value="1"/>
</dbReference>
<evidence type="ECO:0000259" key="11">
    <source>
        <dbReference type="Pfam" id="PF13393"/>
    </source>
</evidence>
<dbReference type="InterPro" id="IPR004154">
    <property type="entry name" value="Anticodon-bd"/>
</dbReference>
<evidence type="ECO:0000259" key="10">
    <source>
        <dbReference type="Pfam" id="PF03129"/>
    </source>
</evidence>
<gene>
    <name evidence="12" type="primary">hisS_34</name>
    <name evidence="12" type="ORF">SDC9_85195</name>
</gene>
<dbReference type="GO" id="GO:0004821">
    <property type="term" value="F:histidine-tRNA ligase activity"/>
    <property type="evidence" value="ECO:0007669"/>
    <property type="project" value="UniProtKB-EC"/>
</dbReference>
<dbReference type="Gene3D" id="3.30.930.10">
    <property type="entry name" value="Bira Bifunctional Protein, Domain 2"/>
    <property type="match status" value="1"/>
</dbReference>
<dbReference type="GO" id="GO:0005737">
    <property type="term" value="C:cytoplasm"/>
    <property type="evidence" value="ECO:0007669"/>
    <property type="project" value="InterPro"/>
</dbReference>
<evidence type="ECO:0000256" key="7">
    <source>
        <dbReference type="ARBA" id="ARBA00023146"/>
    </source>
</evidence>
<feature type="domain" description="Class II Histidinyl-tRNA synthetase (HisRS)-like catalytic core" evidence="11">
    <location>
        <begin position="111"/>
        <end position="188"/>
    </location>
</feature>
<evidence type="ECO:0000256" key="5">
    <source>
        <dbReference type="ARBA" id="ARBA00022840"/>
    </source>
</evidence>
<comment type="caution">
    <text evidence="12">The sequence shown here is derived from an EMBL/GenBank/DDBJ whole genome shotgun (WGS) entry which is preliminary data.</text>
</comment>
<evidence type="ECO:0000256" key="6">
    <source>
        <dbReference type="ARBA" id="ARBA00022917"/>
    </source>
</evidence>
<dbReference type="InterPro" id="IPR015807">
    <property type="entry name" value="His-tRNA-ligase"/>
</dbReference>
<dbReference type="InterPro" id="IPR041715">
    <property type="entry name" value="HisRS-like_core"/>
</dbReference>
<dbReference type="GO" id="GO:0006427">
    <property type="term" value="P:histidyl-tRNA aminoacylation"/>
    <property type="evidence" value="ECO:0007669"/>
    <property type="project" value="InterPro"/>
</dbReference>
<sequence length="299" mass="32548">MHQFGVEQFGAGSAAADAEIIMIGYETFRRFGLAETLTLRLNSIGCPDCRKIYRQKLVAYLEEHKSELCPTCQERMYRNPMRVFDCKSEICQGIAKDAPYVTDNLCDDCATHFAALQESLKVLGIPFVVDPTIVRGLDYYRGTVFEFVTSTIGAQGTVCGGGRYDGLIEELGGDPLPGIGFGLGLERLLLTLEAAGFKFPAPAPVTIYLGAASDDPEVDVFLTKLASELRVAGISVDRDLMGRSVKAQMKYADKLGVRYAAIIGPDELAKGTVQVRDMKGEGGMELTLDNFAAKLKECL</sequence>
<dbReference type="GO" id="GO:0005524">
    <property type="term" value="F:ATP binding"/>
    <property type="evidence" value="ECO:0007669"/>
    <property type="project" value="UniProtKB-KW"/>
</dbReference>
<evidence type="ECO:0000256" key="1">
    <source>
        <dbReference type="ARBA" id="ARBA00008226"/>
    </source>
</evidence>
<dbReference type="EC" id="6.1.1.21" evidence="2"/>
<dbReference type="AlphaFoldDB" id="A0A644ZCF7"/>
<organism evidence="12">
    <name type="scientific">bioreactor metagenome</name>
    <dbReference type="NCBI Taxonomy" id="1076179"/>
    <lineage>
        <taxon>unclassified sequences</taxon>
        <taxon>metagenomes</taxon>
        <taxon>ecological metagenomes</taxon>
    </lineage>
</organism>
<dbReference type="NCBIfam" id="TIGR00442">
    <property type="entry name" value="hisS"/>
    <property type="match status" value="1"/>
</dbReference>
<evidence type="ECO:0000256" key="3">
    <source>
        <dbReference type="ARBA" id="ARBA00022598"/>
    </source>
</evidence>
<feature type="domain" description="Anticodon-binding" evidence="10">
    <location>
        <begin position="218"/>
        <end position="297"/>
    </location>
</feature>
<reference evidence="12" key="1">
    <citation type="submission" date="2019-08" db="EMBL/GenBank/DDBJ databases">
        <authorList>
            <person name="Kucharzyk K."/>
            <person name="Murdoch R.W."/>
            <person name="Higgins S."/>
            <person name="Loffler F."/>
        </authorList>
    </citation>
    <scope>NUCLEOTIDE SEQUENCE</scope>
</reference>
<evidence type="ECO:0000256" key="4">
    <source>
        <dbReference type="ARBA" id="ARBA00022741"/>
    </source>
</evidence>
<evidence type="ECO:0000256" key="9">
    <source>
        <dbReference type="ARBA" id="ARBA00047639"/>
    </source>
</evidence>
<dbReference type="Pfam" id="PF13393">
    <property type="entry name" value="tRNA-synt_His"/>
    <property type="match status" value="1"/>
</dbReference>